<keyword evidence="2" id="KW-1185">Reference proteome</keyword>
<accession>A0A1Z5S6M3</accession>
<name>A0A1Z5S6M3_SORBI</name>
<gene>
    <name evidence="1" type="ORF">SORBI_3001G208166</name>
</gene>
<proteinExistence type="predicted"/>
<organism evidence="1 2">
    <name type="scientific">Sorghum bicolor</name>
    <name type="common">Sorghum</name>
    <name type="synonym">Sorghum vulgare</name>
    <dbReference type="NCBI Taxonomy" id="4558"/>
    <lineage>
        <taxon>Eukaryota</taxon>
        <taxon>Viridiplantae</taxon>
        <taxon>Streptophyta</taxon>
        <taxon>Embryophyta</taxon>
        <taxon>Tracheophyta</taxon>
        <taxon>Spermatophyta</taxon>
        <taxon>Magnoliopsida</taxon>
        <taxon>Liliopsida</taxon>
        <taxon>Poales</taxon>
        <taxon>Poaceae</taxon>
        <taxon>PACMAD clade</taxon>
        <taxon>Panicoideae</taxon>
        <taxon>Andropogonodae</taxon>
        <taxon>Andropogoneae</taxon>
        <taxon>Sorghinae</taxon>
        <taxon>Sorghum</taxon>
    </lineage>
</organism>
<protein>
    <submittedName>
        <fullName evidence="1">Uncharacterized protein</fullName>
    </submittedName>
</protein>
<dbReference type="InParanoid" id="A0A1Z5S6M3"/>
<evidence type="ECO:0000313" key="2">
    <source>
        <dbReference type="Proteomes" id="UP000000768"/>
    </source>
</evidence>
<reference evidence="1 2" key="1">
    <citation type="journal article" date="2009" name="Nature">
        <title>The Sorghum bicolor genome and the diversification of grasses.</title>
        <authorList>
            <person name="Paterson A.H."/>
            <person name="Bowers J.E."/>
            <person name="Bruggmann R."/>
            <person name="Dubchak I."/>
            <person name="Grimwood J."/>
            <person name="Gundlach H."/>
            <person name="Haberer G."/>
            <person name="Hellsten U."/>
            <person name="Mitros T."/>
            <person name="Poliakov A."/>
            <person name="Schmutz J."/>
            <person name="Spannagl M."/>
            <person name="Tang H."/>
            <person name="Wang X."/>
            <person name="Wicker T."/>
            <person name="Bharti A.K."/>
            <person name="Chapman J."/>
            <person name="Feltus F.A."/>
            <person name="Gowik U."/>
            <person name="Grigoriev I.V."/>
            <person name="Lyons E."/>
            <person name="Maher C.A."/>
            <person name="Martis M."/>
            <person name="Narechania A."/>
            <person name="Otillar R.P."/>
            <person name="Penning B.W."/>
            <person name="Salamov A.A."/>
            <person name="Wang Y."/>
            <person name="Zhang L."/>
            <person name="Carpita N.C."/>
            <person name="Freeling M."/>
            <person name="Gingle A.R."/>
            <person name="Hash C.T."/>
            <person name="Keller B."/>
            <person name="Klein P."/>
            <person name="Kresovich S."/>
            <person name="McCann M.C."/>
            <person name="Ming R."/>
            <person name="Peterson D.G."/>
            <person name="Mehboob-ur-Rahman"/>
            <person name="Ware D."/>
            <person name="Westhoff P."/>
            <person name="Mayer K.F."/>
            <person name="Messing J."/>
            <person name="Rokhsar D.S."/>
        </authorList>
    </citation>
    <scope>NUCLEOTIDE SEQUENCE [LARGE SCALE GENOMIC DNA]</scope>
    <source>
        <strain evidence="2">cv. BTx623</strain>
    </source>
</reference>
<dbReference type="AlphaFoldDB" id="A0A1Z5S6M3"/>
<dbReference type="Proteomes" id="UP000000768">
    <property type="component" value="Chromosome 1"/>
</dbReference>
<dbReference type="Gramene" id="OQU91580">
    <property type="protein sequence ID" value="OQU91580"/>
    <property type="gene ID" value="SORBI_3001G208166"/>
</dbReference>
<evidence type="ECO:0000313" key="1">
    <source>
        <dbReference type="EMBL" id="OQU91580.1"/>
    </source>
</evidence>
<reference evidence="2" key="2">
    <citation type="journal article" date="2018" name="Plant J.">
        <title>The Sorghum bicolor reference genome: improved assembly, gene annotations, a transcriptome atlas, and signatures of genome organization.</title>
        <authorList>
            <person name="McCormick R.F."/>
            <person name="Truong S.K."/>
            <person name="Sreedasyam A."/>
            <person name="Jenkins J."/>
            <person name="Shu S."/>
            <person name="Sims D."/>
            <person name="Kennedy M."/>
            <person name="Amirebrahimi M."/>
            <person name="Weers B.D."/>
            <person name="McKinley B."/>
            <person name="Mattison A."/>
            <person name="Morishige D.T."/>
            <person name="Grimwood J."/>
            <person name="Schmutz J."/>
            <person name="Mullet J.E."/>
        </authorList>
    </citation>
    <scope>NUCLEOTIDE SEQUENCE [LARGE SCALE GENOMIC DNA]</scope>
    <source>
        <strain evidence="2">cv. BTx623</strain>
    </source>
</reference>
<sequence>MEMRWRPRLFNATHVCGCLLEKQRGSRPESGNLQPAACIGKHALISDVPAGRSANTTTCPDCLPALSFHHRGGWQVTTRRRLVGIGPAFSLGLV</sequence>
<dbReference type="EMBL" id="CM000760">
    <property type="protein sequence ID" value="OQU91580.1"/>
    <property type="molecule type" value="Genomic_DNA"/>
</dbReference>